<name>A0ACB7Y641_9ERIC</name>
<accession>A0ACB7Y641</accession>
<evidence type="ECO:0000313" key="2">
    <source>
        <dbReference type="Proteomes" id="UP000828048"/>
    </source>
</evidence>
<keyword evidence="2" id="KW-1185">Reference proteome</keyword>
<dbReference type="EMBL" id="CM037157">
    <property type="protein sequence ID" value="KAH7848786.1"/>
    <property type="molecule type" value="Genomic_DNA"/>
</dbReference>
<sequence>MALASIAKGSKWLFNKSLKLTHPHLHQPKPKTPTPHSLLPPKGSTKEEFQQVFLYFDTNGNGKISGDELQAYFSSIGESMSSDEAQRVITEFDKDGDNLLEFGEFLELIGENEGEDDIRRAFEMFEVEKGSGCITPKGLQQVLHRLGEEKSFEDCAAMIRAFDLDGNGVLDFYEFNKMMTPVA</sequence>
<evidence type="ECO:0000313" key="1">
    <source>
        <dbReference type="EMBL" id="KAH7848786.1"/>
    </source>
</evidence>
<proteinExistence type="predicted"/>
<reference evidence="1 2" key="1">
    <citation type="journal article" date="2021" name="Hortic Res">
        <title>High-quality reference genome and annotation aids understanding of berry development for evergreen blueberry (Vaccinium darrowii).</title>
        <authorList>
            <person name="Yu J."/>
            <person name="Hulse-Kemp A.M."/>
            <person name="Babiker E."/>
            <person name="Staton M."/>
        </authorList>
    </citation>
    <scope>NUCLEOTIDE SEQUENCE [LARGE SCALE GENOMIC DNA]</scope>
    <source>
        <strain evidence="2">cv. NJ 8807/NJ 8810</strain>
        <tissue evidence="1">Young leaf</tissue>
    </source>
</reference>
<protein>
    <submittedName>
        <fullName evidence="1">Uncharacterized protein</fullName>
    </submittedName>
</protein>
<gene>
    <name evidence="1" type="ORF">Vadar_007858</name>
</gene>
<organism evidence="1 2">
    <name type="scientific">Vaccinium darrowii</name>
    <dbReference type="NCBI Taxonomy" id="229202"/>
    <lineage>
        <taxon>Eukaryota</taxon>
        <taxon>Viridiplantae</taxon>
        <taxon>Streptophyta</taxon>
        <taxon>Embryophyta</taxon>
        <taxon>Tracheophyta</taxon>
        <taxon>Spermatophyta</taxon>
        <taxon>Magnoliopsida</taxon>
        <taxon>eudicotyledons</taxon>
        <taxon>Gunneridae</taxon>
        <taxon>Pentapetalae</taxon>
        <taxon>asterids</taxon>
        <taxon>Ericales</taxon>
        <taxon>Ericaceae</taxon>
        <taxon>Vaccinioideae</taxon>
        <taxon>Vaccinieae</taxon>
        <taxon>Vaccinium</taxon>
    </lineage>
</organism>
<dbReference type="Proteomes" id="UP000828048">
    <property type="component" value="Chromosome 7"/>
</dbReference>
<comment type="caution">
    <text evidence="1">The sequence shown here is derived from an EMBL/GenBank/DDBJ whole genome shotgun (WGS) entry which is preliminary data.</text>
</comment>